<reference evidence="1" key="1">
    <citation type="submission" date="2020-05" db="EMBL/GenBank/DDBJ databases">
        <title>Large-scale comparative analyses of tick genomes elucidate their genetic diversity and vector capacities.</title>
        <authorList>
            <person name="Jia N."/>
            <person name="Wang J."/>
            <person name="Shi W."/>
            <person name="Du L."/>
            <person name="Sun Y."/>
            <person name="Zhan W."/>
            <person name="Jiang J."/>
            <person name="Wang Q."/>
            <person name="Zhang B."/>
            <person name="Ji P."/>
            <person name="Sakyi L.B."/>
            <person name="Cui X."/>
            <person name="Yuan T."/>
            <person name="Jiang B."/>
            <person name="Yang W."/>
            <person name="Lam T.T.-Y."/>
            <person name="Chang Q."/>
            <person name="Ding S."/>
            <person name="Wang X."/>
            <person name="Zhu J."/>
            <person name="Ruan X."/>
            <person name="Zhao L."/>
            <person name="Wei J."/>
            <person name="Que T."/>
            <person name="Du C."/>
            <person name="Cheng J."/>
            <person name="Dai P."/>
            <person name="Han X."/>
            <person name="Huang E."/>
            <person name="Gao Y."/>
            <person name="Liu J."/>
            <person name="Shao H."/>
            <person name="Ye R."/>
            <person name="Li L."/>
            <person name="Wei W."/>
            <person name="Wang X."/>
            <person name="Wang C."/>
            <person name="Yang T."/>
            <person name="Huo Q."/>
            <person name="Li W."/>
            <person name="Guo W."/>
            <person name="Chen H."/>
            <person name="Zhou L."/>
            <person name="Ni X."/>
            <person name="Tian J."/>
            <person name="Zhou Y."/>
            <person name="Sheng Y."/>
            <person name="Liu T."/>
            <person name="Pan Y."/>
            <person name="Xia L."/>
            <person name="Li J."/>
            <person name="Zhao F."/>
            <person name="Cao W."/>
        </authorList>
    </citation>
    <scope>NUCLEOTIDE SEQUENCE</scope>
    <source>
        <strain evidence="1">Dsil-2018</strain>
    </source>
</reference>
<protein>
    <submittedName>
        <fullName evidence="1">Uncharacterized protein</fullName>
    </submittedName>
</protein>
<comment type="caution">
    <text evidence="1">The sequence shown here is derived from an EMBL/GenBank/DDBJ whole genome shotgun (WGS) entry which is preliminary data.</text>
</comment>
<evidence type="ECO:0000313" key="1">
    <source>
        <dbReference type="EMBL" id="KAH7932989.1"/>
    </source>
</evidence>
<name>A0ACB8C2E2_DERSI</name>
<gene>
    <name evidence="1" type="ORF">HPB49_006211</name>
</gene>
<dbReference type="EMBL" id="CM023478">
    <property type="protein sequence ID" value="KAH7932989.1"/>
    <property type="molecule type" value="Genomic_DNA"/>
</dbReference>
<accession>A0ACB8C2E2</accession>
<sequence>MSCIELAPPPPFLPVPGRPPVPCPQWHRMFENFLLASGASDFKPERRKTLLIHSLGVEGQRIFSSVLLTSNAAQSGESTASGKRSEDIGDVAQPSVYDETIETFKQHFTSTSNVVAERHKGIGFAVVFSNRGNSLRDQFMEGIASQHLRERLFREGSTHSFCRAVALASQVEQANKDIREFASGNVQRISGHSRLALNDHRRTGTRHPSSRDDAPLRAPRSEASLLHDSRQPASYLRPYNSSSHCYLRLLQDWLRVVRHHDNPDWLASRKLREFRLLAAQLTETRWRTMLNFILRSSNTNRPAQGKPVVVLDEVSLPEGISSLLEKGPKYAVPPPVRPHDL</sequence>
<dbReference type="Proteomes" id="UP000821865">
    <property type="component" value="Chromosome 9"/>
</dbReference>
<evidence type="ECO:0000313" key="2">
    <source>
        <dbReference type="Proteomes" id="UP000821865"/>
    </source>
</evidence>
<proteinExistence type="predicted"/>
<keyword evidence="2" id="KW-1185">Reference proteome</keyword>
<organism evidence="1 2">
    <name type="scientific">Dermacentor silvarum</name>
    <name type="common">Tick</name>
    <dbReference type="NCBI Taxonomy" id="543639"/>
    <lineage>
        <taxon>Eukaryota</taxon>
        <taxon>Metazoa</taxon>
        <taxon>Ecdysozoa</taxon>
        <taxon>Arthropoda</taxon>
        <taxon>Chelicerata</taxon>
        <taxon>Arachnida</taxon>
        <taxon>Acari</taxon>
        <taxon>Parasitiformes</taxon>
        <taxon>Ixodida</taxon>
        <taxon>Ixodoidea</taxon>
        <taxon>Ixodidae</taxon>
        <taxon>Rhipicephalinae</taxon>
        <taxon>Dermacentor</taxon>
    </lineage>
</organism>